<dbReference type="AlphaFoldDB" id="A0A1I0W6M0"/>
<dbReference type="STRING" id="988821.SAMN05421867_102239"/>
<protein>
    <submittedName>
        <fullName evidence="2">Uncharacterized protein</fullName>
    </submittedName>
</protein>
<evidence type="ECO:0000313" key="2">
    <source>
        <dbReference type="EMBL" id="SFA84419.1"/>
    </source>
</evidence>
<keyword evidence="3" id="KW-1185">Reference proteome</keyword>
<accession>A0A1I0W6M0</accession>
<feature type="region of interest" description="Disordered" evidence="1">
    <location>
        <begin position="82"/>
        <end position="119"/>
    </location>
</feature>
<organism evidence="2 3">
    <name type="scientific">Cellulomonas marina</name>
    <dbReference type="NCBI Taxonomy" id="988821"/>
    <lineage>
        <taxon>Bacteria</taxon>
        <taxon>Bacillati</taxon>
        <taxon>Actinomycetota</taxon>
        <taxon>Actinomycetes</taxon>
        <taxon>Micrococcales</taxon>
        <taxon>Cellulomonadaceae</taxon>
        <taxon>Cellulomonas</taxon>
    </lineage>
</organism>
<name>A0A1I0W6M0_9CELL</name>
<reference evidence="2 3" key="1">
    <citation type="submission" date="2016-10" db="EMBL/GenBank/DDBJ databases">
        <authorList>
            <person name="de Groot N.N."/>
        </authorList>
    </citation>
    <scope>NUCLEOTIDE SEQUENCE [LARGE SCALE GENOMIC DNA]</scope>
    <source>
        <strain evidence="2 3">CGMCC 4.6945</strain>
    </source>
</reference>
<sequence length="119" mass="13005">MIRGLLWAGAGAVATVVVARRARAAVDAHVPPAARDVLRDVSRWSAALELAREDFAVALAEREEELKARLLGDTDVDALRRQRRDRQAVGAGAPGRRGRAGWSDAPTDDPDDDDRYPFF</sequence>
<evidence type="ECO:0000256" key="1">
    <source>
        <dbReference type="SAM" id="MobiDB-lite"/>
    </source>
</evidence>
<proteinExistence type="predicted"/>
<feature type="compositionally biased region" description="Acidic residues" evidence="1">
    <location>
        <begin position="106"/>
        <end position="119"/>
    </location>
</feature>
<evidence type="ECO:0000313" key="3">
    <source>
        <dbReference type="Proteomes" id="UP000199012"/>
    </source>
</evidence>
<dbReference type="Proteomes" id="UP000199012">
    <property type="component" value="Unassembled WGS sequence"/>
</dbReference>
<gene>
    <name evidence="2" type="ORF">SAMN05421867_102239</name>
</gene>
<dbReference type="RefSeq" id="WP_239078833.1">
    <property type="nucleotide sequence ID" value="NZ_BONM01000012.1"/>
</dbReference>
<dbReference type="EMBL" id="FOKA01000002">
    <property type="protein sequence ID" value="SFA84419.1"/>
    <property type="molecule type" value="Genomic_DNA"/>
</dbReference>